<dbReference type="GO" id="GO:0004497">
    <property type="term" value="F:monooxygenase activity"/>
    <property type="evidence" value="ECO:0007669"/>
    <property type="project" value="UniProtKB-KW"/>
</dbReference>
<evidence type="ECO:0000256" key="15">
    <source>
        <dbReference type="ARBA" id="ARBA00047174"/>
    </source>
</evidence>
<evidence type="ECO:0000256" key="1">
    <source>
        <dbReference type="ARBA" id="ARBA00001973"/>
    </source>
</evidence>
<evidence type="ECO:0000313" key="19">
    <source>
        <dbReference type="EMBL" id="KAJ1719178.1"/>
    </source>
</evidence>
<comment type="cofactor">
    <cofactor evidence="1">
        <name>Cu(2+)</name>
        <dbReference type="ChEBI" id="CHEBI:29036"/>
    </cofactor>
</comment>
<proteinExistence type="inferred from homology"/>
<keyword evidence="12" id="KW-0624">Polysaccharide degradation</keyword>
<evidence type="ECO:0000256" key="10">
    <source>
        <dbReference type="ARBA" id="ARBA00023157"/>
    </source>
</evidence>
<organism evidence="19 20">
    <name type="scientific">Coemansia erecta</name>
    <dbReference type="NCBI Taxonomy" id="147472"/>
    <lineage>
        <taxon>Eukaryota</taxon>
        <taxon>Fungi</taxon>
        <taxon>Fungi incertae sedis</taxon>
        <taxon>Zoopagomycota</taxon>
        <taxon>Kickxellomycotina</taxon>
        <taxon>Kickxellomycetes</taxon>
        <taxon>Kickxellales</taxon>
        <taxon>Kickxellaceae</taxon>
        <taxon>Coemansia</taxon>
    </lineage>
</organism>
<keyword evidence="5 17" id="KW-0732">Signal</keyword>
<dbReference type="OrthoDB" id="4849160at2759"/>
<feature type="region of interest" description="Disordered" evidence="16">
    <location>
        <begin position="238"/>
        <end position="270"/>
    </location>
</feature>
<dbReference type="PANTHER" id="PTHR33353:SF10">
    <property type="entry name" value="ENDO-BETA-1,4-GLUCANASE D"/>
    <property type="match status" value="1"/>
</dbReference>
<reference evidence="19" key="1">
    <citation type="submission" date="2022-07" db="EMBL/GenBank/DDBJ databases">
        <title>Phylogenomic reconstructions and comparative analyses of Kickxellomycotina fungi.</title>
        <authorList>
            <person name="Reynolds N.K."/>
            <person name="Stajich J.E."/>
            <person name="Barry K."/>
            <person name="Grigoriev I.V."/>
            <person name="Crous P."/>
            <person name="Smith M.E."/>
        </authorList>
    </citation>
    <scope>NUCLEOTIDE SEQUENCE</scope>
    <source>
        <strain evidence="19">NBRC 32514</strain>
    </source>
</reference>
<protein>
    <recommendedName>
        <fullName evidence="15">lytic cellulose monooxygenase (C4-dehydrogenating)</fullName>
        <ecNumber evidence="15">1.14.99.56</ecNumber>
    </recommendedName>
</protein>
<comment type="subcellular location">
    <subcellularLocation>
        <location evidence="2">Secreted</location>
    </subcellularLocation>
</comment>
<dbReference type="EC" id="1.14.99.56" evidence="15"/>
<evidence type="ECO:0000256" key="3">
    <source>
        <dbReference type="ARBA" id="ARBA00022525"/>
    </source>
</evidence>
<evidence type="ECO:0000256" key="16">
    <source>
        <dbReference type="SAM" id="MobiDB-lite"/>
    </source>
</evidence>
<evidence type="ECO:0000256" key="6">
    <source>
        <dbReference type="ARBA" id="ARBA00023001"/>
    </source>
</evidence>
<dbReference type="EMBL" id="JANBOJ010000465">
    <property type="protein sequence ID" value="KAJ1719178.1"/>
    <property type="molecule type" value="Genomic_DNA"/>
</dbReference>
<evidence type="ECO:0000256" key="4">
    <source>
        <dbReference type="ARBA" id="ARBA00022723"/>
    </source>
</evidence>
<accession>A0A9W7XUZ4</accession>
<feature type="signal peptide" evidence="17">
    <location>
        <begin position="1"/>
        <end position="23"/>
    </location>
</feature>
<keyword evidence="8" id="KW-0186">Copper</keyword>
<evidence type="ECO:0000313" key="20">
    <source>
        <dbReference type="Proteomes" id="UP001149813"/>
    </source>
</evidence>
<evidence type="ECO:0000256" key="8">
    <source>
        <dbReference type="ARBA" id="ARBA00023008"/>
    </source>
</evidence>
<dbReference type="AlphaFoldDB" id="A0A9W7XUZ4"/>
<gene>
    <name evidence="19" type="ORF">LPJ53_006013</name>
</gene>
<dbReference type="InterPro" id="IPR005103">
    <property type="entry name" value="AA9_LPMO"/>
</dbReference>
<keyword evidence="3" id="KW-0964">Secreted</keyword>
<feature type="chain" id="PRO_5040990055" description="lytic cellulose monooxygenase (C4-dehydrogenating)" evidence="17">
    <location>
        <begin position="24"/>
        <end position="270"/>
    </location>
</feature>
<dbReference type="GO" id="GO:0030245">
    <property type="term" value="P:cellulose catabolic process"/>
    <property type="evidence" value="ECO:0007669"/>
    <property type="project" value="UniProtKB-KW"/>
</dbReference>
<dbReference type="GO" id="GO:0046872">
    <property type="term" value="F:metal ion binding"/>
    <property type="evidence" value="ECO:0007669"/>
    <property type="project" value="UniProtKB-KW"/>
</dbReference>
<dbReference type="Proteomes" id="UP001149813">
    <property type="component" value="Unassembled WGS sequence"/>
</dbReference>
<keyword evidence="11" id="KW-0119">Carbohydrate metabolism</keyword>
<feature type="domain" description="Auxiliary Activity family 9 catalytic" evidence="18">
    <location>
        <begin position="41"/>
        <end position="225"/>
    </location>
</feature>
<keyword evidence="6" id="KW-0136">Cellulose degradation</keyword>
<evidence type="ECO:0000256" key="9">
    <source>
        <dbReference type="ARBA" id="ARBA00023033"/>
    </source>
</evidence>
<dbReference type="InterPro" id="IPR049892">
    <property type="entry name" value="AA9"/>
</dbReference>
<dbReference type="PANTHER" id="PTHR33353">
    <property type="entry name" value="PUTATIVE (AFU_ORTHOLOGUE AFUA_1G12560)-RELATED"/>
    <property type="match status" value="1"/>
</dbReference>
<evidence type="ECO:0000259" key="18">
    <source>
        <dbReference type="Pfam" id="PF03443"/>
    </source>
</evidence>
<evidence type="ECO:0000256" key="2">
    <source>
        <dbReference type="ARBA" id="ARBA00004613"/>
    </source>
</evidence>
<dbReference type="Gene3D" id="2.70.50.70">
    <property type="match status" value="1"/>
</dbReference>
<feature type="compositionally biased region" description="Low complexity" evidence="16">
    <location>
        <begin position="253"/>
        <end position="270"/>
    </location>
</feature>
<dbReference type="Pfam" id="PF03443">
    <property type="entry name" value="AA9"/>
    <property type="match status" value="1"/>
</dbReference>
<comment type="catalytic activity">
    <reaction evidence="14">
        <text>[(1-&gt;4)-beta-D-glucosyl]n+m + reduced acceptor + O2 = 4-dehydro-beta-D-glucosyl-[(1-&gt;4)-beta-D-glucosyl]n-1 + [(1-&gt;4)-beta-D-glucosyl]m + acceptor + H2O.</text>
        <dbReference type="EC" id="1.14.99.56"/>
    </reaction>
</comment>
<keyword evidence="20" id="KW-1185">Reference proteome</keyword>
<keyword evidence="7" id="KW-0560">Oxidoreductase</keyword>
<keyword evidence="4" id="KW-0479">Metal-binding</keyword>
<keyword evidence="10" id="KW-1015">Disulfide bond</keyword>
<keyword evidence="9" id="KW-0503">Monooxygenase</keyword>
<evidence type="ECO:0000256" key="11">
    <source>
        <dbReference type="ARBA" id="ARBA00023277"/>
    </source>
</evidence>
<dbReference type="GO" id="GO:0005576">
    <property type="term" value="C:extracellular region"/>
    <property type="evidence" value="ECO:0007669"/>
    <property type="project" value="UniProtKB-SubCell"/>
</dbReference>
<evidence type="ECO:0000256" key="5">
    <source>
        <dbReference type="ARBA" id="ARBA00022729"/>
    </source>
</evidence>
<evidence type="ECO:0000256" key="12">
    <source>
        <dbReference type="ARBA" id="ARBA00023326"/>
    </source>
</evidence>
<evidence type="ECO:0000256" key="14">
    <source>
        <dbReference type="ARBA" id="ARBA00045077"/>
    </source>
</evidence>
<evidence type="ECO:0000256" key="17">
    <source>
        <dbReference type="SAM" id="SignalP"/>
    </source>
</evidence>
<evidence type="ECO:0000256" key="7">
    <source>
        <dbReference type="ARBA" id="ARBA00023002"/>
    </source>
</evidence>
<sequence length="270" mass="29009">MKSGLHIASAFAFAAYAALSVNAQAYLTGLTKYGESKPSDTKTVLPYYNIPNMPVTDPDSEDLRCRTSDITADITVVQAAAGDTLSAYYEGKTPITTYDTPQDINGPCLVYMAPYDQGGEDGWFKIFGMGYDTTSYKWCTDTIRHDGSFRFTIPSFVPAGKYYLRTEVIGLGQSEQTSWDDYTMGAQFFNNCGVVELTEGGDGMPDDLYSIPSNDIYSKNDKGLVGKFGGVLSSYKIPGPAQATDPGSGSGSGTTSSKKSSKSKSSSNED</sequence>
<comment type="caution">
    <text evidence="19">The sequence shown here is derived from an EMBL/GenBank/DDBJ whole genome shotgun (WGS) entry which is preliminary data.</text>
</comment>
<evidence type="ECO:0000256" key="13">
    <source>
        <dbReference type="ARBA" id="ARBA00044502"/>
    </source>
</evidence>
<comment type="similarity">
    <text evidence="13">Belongs to the polysaccharide monooxygenase AA9 family.</text>
</comment>
<name>A0A9W7XUZ4_9FUNG</name>